<comment type="pathway">
    <text evidence="3 12 14">Amino-acid biosynthesis; L-histidine biosynthesis; L-histidine from 5-phospho-alpha-D-ribose 1-diphosphate: step 4/9.</text>
</comment>
<dbReference type="EC" id="5.3.1.16" evidence="5 12"/>
<dbReference type="EMBL" id="AZHO01000021">
    <property type="protein sequence ID" value="KMT59249.1"/>
    <property type="molecule type" value="Genomic_DNA"/>
</dbReference>
<dbReference type="Proteomes" id="UP000052258">
    <property type="component" value="Unassembled WGS sequence"/>
</dbReference>
<dbReference type="NCBIfam" id="TIGR00007">
    <property type="entry name" value="1-(5-phosphoribosyl)-5-[(5-phosphoribosylamino)methylideneamino]imidazole-4-carboxamide isomerase"/>
    <property type="match status" value="1"/>
</dbReference>
<comment type="subcellular location">
    <subcellularLocation>
        <location evidence="2 12 14">Cytoplasm</location>
    </subcellularLocation>
</comment>
<evidence type="ECO:0000256" key="11">
    <source>
        <dbReference type="ARBA" id="ARBA00030547"/>
    </source>
</evidence>
<proteinExistence type="inferred from homology"/>
<gene>
    <name evidence="12" type="primary">hisA</name>
    <name evidence="15" type="ORF">X560_1790</name>
</gene>
<feature type="active site" description="Proton acceptor" evidence="12">
    <location>
        <position position="8"/>
    </location>
</feature>
<comment type="similarity">
    <text evidence="4 12 13">Belongs to the HisA/HisF family.</text>
</comment>
<dbReference type="UniPathway" id="UPA00031">
    <property type="reaction ID" value="UER00009"/>
</dbReference>
<dbReference type="FunFam" id="3.20.20.70:FF:000009">
    <property type="entry name" value="1-(5-phosphoribosyl)-5-[(5-phosphoribosylamino)methylideneamino] imidazole-4-carboxamide isomerase"/>
    <property type="match status" value="1"/>
</dbReference>
<dbReference type="AlphaFoldDB" id="A0A0J8GE45"/>
<accession>A0A0J8GE45</accession>
<evidence type="ECO:0000256" key="1">
    <source>
        <dbReference type="ARBA" id="ARBA00000901"/>
    </source>
</evidence>
<dbReference type="InterPro" id="IPR011060">
    <property type="entry name" value="RibuloseP-bd_barrel"/>
</dbReference>
<dbReference type="SUPFAM" id="SSF51366">
    <property type="entry name" value="Ribulose-phoshate binding barrel"/>
    <property type="match status" value="1"/>
</dbReference>
<dbReference type="GO" id="GO:0000105">
    <property type="term" value="P:L-histidine biosynthetic process"/>
    <property type="evidence" value="ECO:0007669"/>
    <property type="project" value="UniProtKB-UniRule"/>
</dbReference>
<dbReference type="InterPro" id="IPR044524">
    <property type="entry name" value="Isoase_HisA-like"/>
</dbReference>
<evidence type="ECO:0000256" key="10">
    <source>
        <dbReference type="ARBA" id="ARBA00023235"/>
    </source>
</evidence>
<dbReference type="PANTHER" id="PTHR43090:SF2">
    <property type="entry name" value="1-(5-PHOSPHORIBOSYL)-5-[(5-PHOSPHORIBOSYLAMINO)METHYLIDENEAMINO] IMIDAZOLE-4-CARBOXAMIDE ISOMERASE"/>
    <property type="match status" value="1"/>
</dbReference>
<dbReference type="InterPro" id="IPR013785">
    <property type="entry name" value="Aldolase_TIM"/>
</dbReference>
<evidence type="ECO:0000256" key="13">
    <source>
        <dbReference type="RuleBase" id="RU003657"/>
    </source>
</evidence>
<comment type="catalytic activity">
    <reaction evidence="1 12 14">
        <text>1-(5-phospho-beta-D-ribosyl)-5-[(5-phospho-beta-D-ribosylamino)methylideneamino]imidazole-4-carboxamide = 5-[(5-phospho-1-deoxy-D-ribulos-1-ylimino)methylamino]-1-(5-phospho-beta-D-ribosyl)imidazole-4-carboxamide</text>
        <dbReference type="Rhea" id="RHEA:15469"/>
        <dbReference type="ChEBI" id="CHEBI:58435"/>
        <dbReference type="ChEBI" id="CHEBI:58525"/>
        <dbReference type="EC" id="5.3.1.16"/>
    </reaction>
</comment>
<dbReference type="Pfam" id="PF00977">
    <property type="entry name" value="His_biosynth"/>
    <property type="match status" value="1"/>
</dbReference>
<keyword evidence="10 12" id="KW-0413">Isomerase</keyword>
<sequence length="239" mass="25347">MRVYPAIDIKNGKCVRLYQGDFAKETVVNPNPVEQALAFQKQGASYLHIVDLDGALNGEPVNLALIKEIGVKTGLAIQVGGGIRDMRQVAAYLNSGISRVIIGSSAVSSPEFVHEAISQYGEKIVIGIDAKNGFVATNGWLETSDITFTDFAIQMEKLGAKTLIFTDVGRDGTLSGPNFEQLSALQSAVSCAIIASGGVKNQADLVALKNQNLAGAIAGKALYSGLLNFKEILEVENEC</sequence>
<evidence type="ECO:0000256" key="5">
    <source>
        <dbReference type="ARBA" id="ARBA00012550"/>
    </source>
</evidence>
<evidence type="ECO:0000256" key="2">
    <source>
        <dbReference type="ARBA" id="ARBA00004496"/>
    </source>
</evidence>
<evidence type="ECO:0000256" key="6">
    <source>
        <dbReference type="ARBA" id="ARBA00018464"/>
    </source>
</evidence>
<dbReference type="GO" id="GO:0000162">
    <property type="term" value="P:L-tryptophan biosynthetic process"/>
    <property type="evidence" value="ECO:0007669"/>
    <property type="project" value="TreeGrafter"/>
</dbReference>
<keyword evidence="9 12" id="KW-0368">Histidine biosynthesis</keyword>
<keyword evidence="7 12" id="KW-0963">Cytoplasm</keyword>
<evidence type="ECO:0000256" key="9">
    <source>
        <dbReference type="ARBA" id="ARBA00023102"/>
    </source>
</evidence>
<dbReference type="InterPro" id="IPR023016">
    <property type="entry name" value="HisA/PriA"/>
</dbReference>
<dbReference type="GO" id="GO:0005737">
    <property type="term" value="C:cytoplasm"/>
    <property type="evidence" value="ECO:0007669"/>
    <property type="project" value="UniProtKB-SubCell"/>
</dbReference>
<dbReference type="InterPro" id="IPR006063">
    <property type="entry name" value="HisA_bact_arch"/>
</dbReference>
<evidence type="ECO:0000256" key="12">
    <source>
        <dbReference type="HAMAP-Rule" id="MF_01014"/>
    </source>
</evidence>
<organism evidence="15 16">
    <name type="scientific">Listeria fleischmannii 1991</name>
    <dbReference type="NCBI Taxonomy" id="1430899"/>
    <lineage>
        <taxon>Bacteria</taxon>
        <taxon>Bacillati</taxon>
        <taxon>Bacillota</taxon>
        <taxon>Bacilli</taxon>
        <taxon>Bacillales</taxon>
        <taxon>Listeriaceae</taxon>
        <taxon>Listeria</taxon>
    </lineage>
</organism>
<dbReference type="GO" id="GO:0003949">
    <property type="term" value="F:1-(5-phosphoribosyl)-5-[(5-phosphoribosylamino)methylideneamino]imidazole-4-carboxamide isomerase activity"/>
    <property type="evidence" value="ECO:0007669"/>
    <property type="project" value="UniProtKB-UniRule"/>
</dbReference>
<evidence type="ECO:0000256" key="8">
    <source>
        <dbReference type="ARBA" id="ARBA00022605"/>
    </source>
</evidence>
<dbReference type="InterPro" id="IPR006062">
    <property type="entry name" value="His_biosynth"/>
</dbReference>
<reference evidence="15 16" key="1">
    <citation type="journal article" date="2015" name="Genome Biol. Evol.">
        <title>Comparative Genomics of Listeria Sensu Lato: Genus-Wide Differences in Evolutionary Dynamics and the Progressive Gain of Complex, Potentially Pathogenicity-Related Traits through Lateral Gene Transfer.</title>
        <authorList>
            <person name="Chiara M."/>
            <person name="Caruso M."/>
            <person name="D'Erchia A.M."/>
            <person name="Manzari C."/>
            <person name="Fraccalvieri R."/>
            <person name="Goffredo E."/>
            <person name="Latorre L."/>
            <person name="Miccolupo A."/>
            <person name="Padalino I."/>
            <person name="Santagada G."/>
            <person name="Chiocco D."/>
            <person name="Pesole G."/>
            <person name="Horner D.S."/>
            <person name="Parisi A."/>
        </authorList>
    </citation>
    <scope>NUCLEOTIDE SEQUENCE [LARGE SCALE GENOMIC DNA]</scope>
    <source>
        <strain evidence="15 16">1991</strain>
    </source>
</reference>
<evidence type="ECO:0000256" key="14">
    <source>
        <dbReference type="RuleBase" id="RU003658"/>
    </source>
</evidence>
<dbReference type="PATRIC" id="fig|1430899.3.peg.1827"/>
<evidence type="ECO:0000313" key="16">
    <source>
        <dbReference type="Proteomes" id="UP000052258"/>
    </source>
</evidence>
<feature type="active site" description="Proton donor" evidence="12">
    <location>
        <position position="129"/>
    </location>
</feature>
<evidence type="ECO:0000313" key="15">
    <source>
        <dbReference type="EMBL" id="KMT59249.1"/>
    </source>
</evidence>
<evidence type="ECO:0000256" key="4">
    <source>
        <dbReference type="ARBA" id="ARBA00009667"/>
    </source>
</evidence>
<keyword evidence="8 12" id="KW-0028">Amino-acid biosynthesis</keyword>
<evidence type="ECO:0000256" key="7">
    <source>
        <dbReference type="ARBA" id="ARBA00022490"/>
    </source>
</evidence>
<dbReference type="HAMAP" id="MF_01014">
    <property type="entry name" value="HisA"/>
    <property type="match status" value="1"/>
</dbReference>
<dbReference type="Gene3D" id="3.20.20.70">
    <property type="entry name" value="Aldolase class I"/>
    <property type="match status" value="1"/>
</dbReference>
<protein>
    <recommendedName>
        <fullName evidence="6 12">1-(5-phosphoribosyl)-5-[(5-phosphoribosylamino)methylideneamino] imidazole-4-carboxamide isomerase</fullName>
        <ecNumber evidence="5 12">5.3.1.16</ecNumber>
    </recommendedName>
    <alternativeName>
        <fullName evidence="11 12">Phosphoribosylformimino-5-aminoimidazole carboxamide ribotide isomerase</fullName>
    </alternativeName>
</protein>
<dbReference type="RefSeq" id="WP_007473564.1">
    <property type="nucleotide sequence ID" value="NZ_KQ130616.1"/>
</dbReference>
<comment type="caution">
    <text evidence="15">The sequence shown here is derived from an EMBL/GenBank/DDBJ whole genome shotgun (WGS) entry which is preliminary data.</text>
</comment>
<keyword evidence="16" id="KW-1185">Reference proteome</keyword>
<dbReference type="PANTHER" id="PTHR43090">
    <property type="entry name" value="1-(5-PHOSPHORIBOSYL)-5-[(5-PHOSPHORIBOSYLAMINO)METHYLIDENEAMINO] IMIDAZOLE-4-CARBOXAMIDE ISOMERASE"/>
    <property type="match status" value="1"/>
</dbReference>
<dbReference type="CDD" id="cd04732">
    <property type="entry name" value="HisA"/>
    <property type="match status" value="1"/>
</dbReference>
<dbReference type="OrthoDB" id="9807749at2"/>
<evidence type="ECO:0000256" key="3">
    <source>
        <dbReference type="ARBA" id="ARBA00005133"/>
    </source>
</evidence>
<name>A0A0J8GE45_9LIST</name>